<dbReference type="EMBL" id="LHQQ01000030">
    <property type="protein sequence ID" value="KOS46376.1"/>
    <property type="molecule type" value="Genomic_DNA"/>
</dbReference>
<evidence type="ECO:0000313" key="2">
    <source>
        <dbReference type="Proteomes" id="UP000037696"/>
    </source>
</evidence>
<proteinExistence type="predicted"/>
<reference evidence="1 2" key="1">
    <citation type="submission" date="2015-08" db="EMBL/GenBank/DDBJ databases">
        <title>Genome sequencing of Penicillium nordicum.</title>
        <authorList>
            <person name="Nguyen H.D."/>
            <person name="Seifert K.A."/>
        </authorList>
    </citation>
    <scope>NUCLEOTIDE SEQUENCE [LARGE SCALE GENOMIC DNA]</scope>
    <source>
        <strain evidence="1 2">DAOMC 185683</strain>
    </source>
</reference>
<dbReference type="Proteomes" id="UP000037696">
    <property type="component" value="Unassembled WGS sequence"/>
</dbReference>
<protein>
    <submittedName>
        <fullName evidence="1">Uncharacterized protein</fullName>
    </submittedName>
</protein>
<evidence type="ECO:0000313" key="1">
    <source>
        <dbReference type="EMBL" id="KOS46376.1"/>
    </source>
</evidence>
<organism evidence="1 2">
    <name type="scientific">Penicillium nordicum</name>
    <dbReference type="NCBI Taxonomy" id="229535"/>
    <lineage>
        <taxon>Eukaryota</taxon>
        <taxon>Fungi</taxon>
        <taxon>Dikarya</taxon>
        <taxon>Ascomycota</taxon>
        <taxon>Pezizomycotina</taxon>
        <taxon>Eurotiomycetes</taxon>
        <taxon>Eurotiomycetidae</taxon>
        <taxon>Eurotiales</taxon>
        <taxon>Aspergillaceae</taxon>
        <taxon>Penicillium</taxon>
    </lineage>
</organism>
<comment type="caution">
    <text evidence="1">The sequence shown here is derived from an EMBL/GenBank/DDBJ whole genome shotgun (WGS) entry which is preliminary data.</text>
</comment>
<sequence length="66" mass="7451">MASNTEIMAILQRMGLYRALQGYGNVKRPDWVWGPIRRRDGPKRPGIIRLIKSMPSKIGIGTSKVN</sequence>
<accession>A0A0M8P6H2</accession>
<keyword evidence="2" id="KW-1185">Reference proteome</keyword>
<dbReference type="AlphaFoldDB" id="A0A0M8P6H2"/>
<name>A0A0M8P6H2_9EURO</name>
<gene>
    <name evidence="1" type="ORF">ACN38_g2700</name>
</gene>